<keyword evidence="2" id="KW-1185">Reference proteome</keyword>
<dbReference type="AlphaFoldDB" id="A0A484CJW2"/>
<proteinExistence type="predicted"/>
<comment type="caution">
    <text evidence="1">The sequence shown here is derived from an EMBL/GenBank/DDBJ whole genome shotgun (WGS) entry which is preliminary data.</text>
</comment>
<protein>
    <submittedName>
        <fullName evidence="1">Uncharacterized protein</fullName>
    </submittedName>
</protein>
<evidence type="ECO:0000313" key="1">
    <source>
        <dbReference type="EMBL" id="TDH02273.1"/>
    </source>
</evidence>
<reference evidence="1 2" key="1">
    <citation type="submission" date="2019-01" db="EMBL/GenBank/DDBJ databases">
        <title>A chromosome-scale genome assembly of the yellow perch, Perca flavescens.</title>
        <authorList>
            <person name="Feron R."/>
            <person name="Morvezen R."/>
            <person name="Bestin A."/>
            <person name="Haffray P."/>
            <person name="Klopp C."/>
            <person name="Zahm M."/>
            <person name="Cabau C."/>
            <person name="Roques C."/>
            <person name="Donnadieu C."/>
            <person name="Bouchez O."/>
            <person name="Christie M."/>
            <person name="Larson W."/>
            <person name="Guiguen Y."/>
        </authorList>
    </citation>
    <scope>NUCLEOTIDE SEQUENCE [LARGE SCALE GENOMIC DNA]</scope>
    <source>
        <strain evidence="1">YP-PL-M2</strain>
        <tissue evidence="1">Blood</tissue>
    </source>
</reference>
<sequence length="158" mass="18258">MWTSIRHQLLKSGEQPQCIIVTLTLVSQQPQARPAVLINRSSHFRHNKMGNINTACQMSNYSKRNVRVYITEKALELNSFIDSHPGEDDKIVNFTFKKDIKDIKYIRVPVSQTQEVPWDANHFLSVFVEDENDENIYSKQIIHNMALSAPITVLLYDV</sequence>
<evidence type="ECO:0000313" key="2">
    <source>
        <dbReference type="Proteomes" id="UP000295070"/>
    </source>
</evidence>
<dbReference type="Proteomes" id="UP000295070">
    <property type="component" value="Chromosome 16"/>
</dbReference>
<name>A0A484CJW2_PERFV</name>
<organism evidence="1 2">
    <name type="scientific">Perca flavescens</name>
    <name type="common">American yellow perch</name>
    <name type="synonym">Morone flavescens</name>
    <dbReference type="NCBI Taxonomy" id="8167"/>
    <lineage>
        <taxon>Eukaryota</taxon>
        <taxon>Metazoa</taxon>
        <taxon>Chordata</taxon>
        <taxon>Craniata</taxon>
        <taxon>Vertebrata</taxon>
        <taxon>Euteleostomi</taxon>
        <taxon>Actinopterygii</taxon>
        <taxon>Neopterygii</taxon>
        <taxon>Teleostei</taxon>
        <taxon>Neoteleostei</taxon>
        <taxon>Acanthomorphata</taxon>
        <taxon>Eupercaria</taxon>
        <taxon>Perciformes</taxon>
        <taxon>Percoidei</taxon>
        <taxon>Percidae</taxon>
        <taxon>Percinae</taxon>
        <taxon>Perca</taxon>
    </lineage>
</organism>
<dbReference type="EMBL" id="SCKG01000016">
    <property type="protein sequence ID" value="TDH02273.1"/>
    <property type="molecule type" value="Genomic_DNA"/>
</dbReference>
<gene>
    <name evidence="1" type="ORF">EPR50_G00171410</name>
</gene>
<accession>A0A484CJW2</accession>